<proteinExistence type="predicted"/>
<keyword evidence="1" id="KW-0812">Transmembrane</keyword>
<accession>A0ABQ1W5V5</accession>
<feature type="transmembrane region" description="Helical" evidence="1">
    <location>
        <begin position="36"/>
        <end position="65"/>
    </location>
</feature>
<dbReference type="Pfam" id="PF13828">
    <property type="entry name" value="DUF4190"/>
    <property type="match status" value="1"/>
</dbReference>
<sequence length="125" mass="13516">MDQNPSDQYQYSVMNNYPPPFPPGPPVVPKTNGKSIAALVLGILSTLFILFPYIGIILGIMAIIFSSLSLKEIKRRYEQGRGMAIAGMVCGIIGTIITGIILIFMVLVLVIYAGSTGGNEIYSNF</sequence>
<comment type="caution">
    <text evidence="3">The sequence shown here is derived from an EMBL/GenBank/DDBJ whole genome shotgun (WGS) entry which is preliminary data.</text>
</comment>
<gene>
    <name evidence="3" type="ORF">GCM10010913_40200</name>
</gene>
<dbReference type="Proteomes" id="UP000608420">
    <property type="component" value="Unassembled WGS sequence"/>
</dbReference>
<keyword evidence="4" id="KW-1185">Reference proteome</keyword>
<evidence type="ECO:0000259" key="2">
    <source>
        <dbReference type="Pfam" id="PF13828"/>
    </source>
</evidence>
<reference evidence="4" key="1">
    <citation type="journal article" date="2019" name="Int. J. Syst. Evol. Microbiol.">
        <title>The Global Catalogue of Microorganisms (GCM) 10K type strain sequencing project: providing services to taxonomists for standard genome sequencing and annotation.</title>
        <authorList>
            <consortium name="The Broad Institute Genomics Platform"/>
            <consortium name="The Broad Institute Genome Sequencing Center for Infectious Disease"/>
            <person name="Wu L."/>
            <person name="Ma J."/>
        </authorList>
    </citation>
    <scope>NUCLEOTIDE SEQUENCE [LARGE SCALE GENOMIC DNA]</scope>
    <source>
        <strain evidence="4">CGMCC 1.15420</strain>
    </source>
</reference>
<dbReference type="RefSeq" id="WP_120462994.1">
    <property type="nucleotide sequence ID" value="NZ_BMIW01000038.1"/>
</dbReference>
<protein>
    <recommendedName>
        <fullName evidence="2">DUF4190 domain-containing protein</fullName>
    </recommendedName>
</protein>
<feature type="domain" description="DUF4190" evidence="2">
    <location>
        <begin position="35"/>
        <end position="100"/>
    </location>
</feature>
<feature type="transmembrane region" description="Helical" evidence="1">
    <location>
        <begin position="85"/>
        <end position="113"/>
    </location>
</feature>
<evidence type="ECO:0000313" key="4">
    <source>
        <dbReference type="Proteomes" id="UP000608420"/>
    </source>
</evidence>
<keyword evidence="1" id="KW-0472">Membrane</keyword>
<keyword evidence="1" id="KW-1133">Transmembrane helix</keyword>
<dbReference type="EMBL" id="BMIW01000038">
    <property type="protein sequence ID" value="GGG14346.1"/>
    <property type="molecule type" value="Genomic_DNA"/>
</dbReference>
<dbReference type="InterPro" id="IPR025241">
    <property type="entry name" value="DUF4190"/>
</dbReference>
<name>A0ABQ1W5V5_9BACL</name>
<evidence type="ECO:0000256" key="1">
    <source>
        <dbReference type="SAM" id="Phobius"/>
    </source>
</evidence>
<evidence type="ECO:0000313" key="3">
    <source>
        <dbReference type="EMBL" id="GGG14346.1"/>
    </source>
</evidence>
<organism evidence="3 4">
    <name type="scientific">Paenibacillus aceti</name>
    <dbReference type="NCBI Taxonomy" id="1820010"/>
    <lineage>
        <taxon>Bacteria</taxon>
        <taxon>Bacillati</taxon>
        <taxon>Bacillota</taxon>
        <taxon>Bacilli</taxon>
        <taxon>Bacillales</taxon>
        <taxon>Paenibacillaceae</taxon>
        <taxon>Paenibacillus</taxon>
    </lineage>
</organism>